<dbReference type="NCBIfam" id="NF033510">
    <property type="entry name" value="Ca_tandemer"/>
    <property type="match status" value="1"/>
</dbReference>
<dbReference type="SUPFAM" id="SSF53300">
    <property type="entry name" value="vWA-like"/>
    <property type="match status" value="1"/>
</dbReference>
<dbReference type="InterPro" id="IPR044016">
    <property type="entry name" value="Big_13"/>
</dbReference>
<sequence>MATVVGSVSFIVGQAYAIKADGTQRLLALGDDVYADEAIRTSPDAKIEVSMSNGESVVLEGGQSWLVTAETYTSTENYPVDKAVVDAELASVDAIQQAILEGLDPTLIAEEAAAGNTADGGNTDNEGNTFELIERTALEGNPEAGYETIGLARTQPEIIREAGLFSVDTATAATVDIKDDSLNDDMISSIDDPNLTVLQGTVEAGGSIDTLTVSDGNGNSGPISNLVIDPLTGNWTAVVDVSGLDDGTLTVTLDASDALGNTAPQVSDTIEKDTVTTVTLDPIADTADNTPTLGGSGEPGSTIELSDNGTVIGSTTVQPDGSWSFTPTTPLSDGPHTIVASATDPYGNTDTASTTPFTVDTSFVTASITLDASITTNDVIDATEAVGVVAIKGIVGGDVAVNDTVTLTVNGVSTTGLVYDDGGTLRFSIGVMGSDLVDDPSLLINASVTTTTGDFNGEATATDTESYSLQDTPIAVDDSIDMLEDSSVSGTLAANDTPSLDGGNIWALATSASNGDVTVNPDGSYSYTPIANFSGTDSFTYTITDANGDVSTATVTVNVSPVDDGAPVAGDDAFTTTLGTPIIITEGQLLSNDVLADHATITNVSAVSSGSLVDNGNGTWTYTPTVAGPANFTYTLTDDDGETSTATVDLTVVDPMDDLATVYESALTDGTGGGSTIATGNILDNDSGGSSILNIDGIVDGGIGDTDDRSGYIGIDTSLGSLVVDSSGADAGDYTYTLNNAADNSAPADDLAVTDSFNYVSDTTSASLHVNVVDDQPQAFDRVVNVTEDALPDYNIVLVLDVSGSMSQAQYGGQVRQINADGTVAINTRLDLAKEAMVGLVSEYFNQAQNVSIKIVTFASGSSILNGNVAFTDKTSAVSAIESINGSGGTNYESALNATQTAFGTVDSSVENLVYFISDGAPTAGNTSDPVGASGYDTFLNTNDIKSYGVGVGTGISNTGALDSIHNVDSDLDGVVDPAIIVPDLNQLEDTLISTIPVAVGGNLVGSGNVNSALGADGGHVQEVTIRLDSNSDGTPDQDVTFTYNSTTDEISENSGFLMGFPTTGDLLTLDATTGFNFGSLTFNFSTADYTYFTGGTAGQGDSFDISFTAQDGDGDITPPVSLTFNVVDGQPVANADIDTLFANQTSFQGNVISGLGTDGGLALGNKVTEFAPQGTGVDVAVDGSLVSSITFAGQVFNLGTDSTGSGADYSYSVSGGRLTWAHDFDGSSLVFNEDGYYQYAPPAADLPTSLTSSTVNVGFSATSTSGSSLSQNGVVMTGVARDSTTDNAGVRITSDGVGVQGGSNSTRIDNLETLVLNFDRSVYENGVTNIGFNVDNSNSNLGGSRALTYSVYHIDGSLLGQYYSNTEAQFQLPSEYSNVGRIEITASSDAYASMYGMNFDPVLIDATAAEIAPVEIGYTLTDVDGDSSSTTLTLRTVSNTIVGDEADNTSLTGTAGNDRVAGLAGDDVINGGAGNDILEGGEGDDILIGGLGHDQLVGGAGDDSLNGGSGNDLLIGGSGNDILSGDLGADIFQWSQSDKGISGTPAIDRITDFDSVAAASGGDVLDLSDLLQGEDASDLGSLLNYLHFEQVGADTVAHVSSNGGFSGGYNAGAEDQTIIFQNTDLVGSFTNDQQIIEDLLGSGKLIVD</sequence>
<dbReference type="InterPro" id="IPR041690">
    <property type="entry name" value="Cadherin_5"/>
</dbReference>
<protein>
    <recommendedName>
        <fullName evidence="3">VWFA domain-containing protein</fullName>
    </recommendedName>
</protein>
<keyword evidence="5" id="KW-1185">Reference proteome</keyword>
<name>A0A7R6PL29_9GAMM</name>
<proteinExistence type="predicted"/>
<evidence type="ECO:0000313" key="4">
    <source>
        <dbReference type="EMBL" id="BBB30191.1"/>
    </source>
</evidence>
<dbReference type="PRINTS" id="PR00313">
    <property type="entry name" value="CABNDNGRPT"/>
</dbReference>
<dbReference type="InterPro" id="IPR002035">
    <property type="entry name" value="VWF_A"/>
</dbReference>
<dbReference type="NCBIfam" id="TIGR03661">
    <property type="entry name" value="T1SS_VCA0849"/>
    <property type="match status" value="1"/>
</dbReference>
<dbReference type="CDD" id="cd00198">
    <property type="entry name" value="vWFA"/>
    <property type="match status" value="1"/>
</dbReference>
<dbReference type="NCBIfam" id="NF012196">
    <property type="entry name" value="Ig_like_ice"/>
    <property type="match status" value="1"/>
</dbReference>
<dbReference type="Pfam" id="PF13519">
    <property type="entry name" value="VWA_2"/>
    <property type="match status" value="1"/>
</dbReference>
<dbReference type="KEGG" id="njp:NEJAP_2243"/>
<keyword evidence="1" id="KW-0106">Calcium</keyword>
<feature type="region of interest" description="Disordered" evidence="2">
    <location>
        <begin position="284"/>
        <end position="307"/>
    </location>
</feature>
<dbReference type="Proteomes" id="UP000595332">
    <property type="component" value="Chromosome"/>
</dbReference>
<dbReference type="SUPFAM" id="SSF51120">
    <property type="entry name" value="beta-Roll"/>
    <property type="match status" value="1"/>
</dbReference>
<dbReference type="Pfam" id="PF00353">
    <property type="entry name" value="HemolysinCabind"/>
    <property type="match status" value="2"/>
</dbReference>
<dbReference type="InterPro" id="IPR049826">
    <property type="entry name" value="Ig-like_ice"/>
</dbReference>
<dbReference type="InterPro" id="IPR036465">
    <property type="entry name" value="vWFA_dom_sf"/>
</dbReference>
<dbReference type="PROSITE" id="PS00330">
    <property type="entry name" value="HEMOLYSIN_CALCIUM"/>
    <property type="match status" value="3"/>
</dbReference>
<dbReference type="GO" id="GO:0005509">
    <property type="term" value="F:calcium ion binding"/>
    <property type="evidence" value="ECO:0007669"/>
    <property type="project" value="InterPro"/>
</dbReference>
<evidence type="ECO:0000259" key="3">
    <source>
        <dbReference type="PROSITE" id="PS50234"/>
    </source>
</evidence>
<evidence type="ECO:0000256" key="1">
    <source>
        <dbReference type="ARBA" id="ARBA00022837"/>
    </source>
</evidence>
<dbReference type="EMBL" id="AP014546">
    <property type="protein sequence ID" value="BBB30191.1"/>
    <property type="molecule type" value="Genomic_DNA"/>
</dbReference>
<dbReference type="InterPro" id="IPR013783">
    <property type="entry name" value="Ig-like_fold"/>
</dbReference>
<feature type="domain" description="VWFA" evidence="3">
    <location>
        <begin position="795"/>
        <end position="996"/>
    </location>
</feature>
<dbReference type="NCBIfam" id="NF033682">
    <property type="entry name" value="retention_LapA"/>
    <property type="match status" value="1"/>
</dbReference>
<dbReference type="InterPro" id="IPR011049">
    <property type="entry name" value="Serralysin-like_metalloprot_C"/>
</dbReference>
<accession>A0A7R6PL29</accession>
<dbReference type="RefSeq" id="WP_201347396.1">
    <property type="nucleotide sequence ID" value="NZ_AP014546.1"/>
</dbReference>
<dbReference type="InterPro" id="IPR047777">
    <property type="entry name" value="LapA-like_RM"/>
</dbReference>
<gene>
    <name evidence="4" type="ORF">NEJAP_2243</name>
</gene>
<evidence type="ECO:0000313" key="5">
    <source>
        <dbReference type="Proteomes" id="UP000595332"/>
    </source>
</evidence>
<reference evidence="4 5" key="1">
    <citation type="journal article" date="2008" name="Int. J. Syst. Evol. Microbiol.">
        <title>Neptunomonas japonica sp. nov., an Osedax japonicus symbiont-like bacterium isolated from sediment adjacent to sperm whale carcasses off Kagoshima, Japan.</title>
        <authorList>
            <person name="Miyazaki M."/>
            <person name="Nogi Y."/>
            <person name="Fujiwara Y."/>
            <person name="Kawato M."/>
            <person name="Kubokawa K."/>
            <person name="Horikoshi K."/>
        </authorList>
    </citation>
    <scope>NUCLEOTIDE SEQUENCE [LARGE SCALE GENOMIC DNA]</scope>
    <source>
        <strain evidence="4 5">JAMM 1380</strain>
    </source>
</reference>
<evidence type="ECO:0000256" key="2">
    <source>
        <dbReference type="SAM" id="MobiDB-lite"/>
    </source>
</evidence>
<dbReference type="Pfam" id="PF17963">
    <property type="entry name" value="Big_9"/>
    <property type="match status" value="1"/>
</dbReference>
<dbReference type="InterPro" id="IPR001343">
    <property type="entry name" value="Hemolysn_Ca-bd"/>
</dbReference>
<dbReference type="Gene3D" id="3.40.50.410">
    <property type="entry name" value="von Willebrand factor, type A domain"/>
    <property type="match status" value="1"/>
</dbReference>
<dbReference type="Gene3D" id="2.60.40.10">
    <property type="entry name" value="Immunoglobulins"/>
    <property type="match status" value="2"/>
</dbReference>
<dbReference type="Pfam" id="PF19077">
    <property type="entry name" value="Big_13"/>
    <property type="match status" value="1"/>
</dbReference>
<dbReference type="InterPro" id="IPR018511">
    <property type="entry name" value="Hemolysin-typ_Ca-bd_CS"/>
</dbReference>
<dbReference type="PROSITE" id="PS50234">
    <property type="entry name" value="VWFA"/>
    <property type="match status" value="1"/>
</dbReference>
<dbReference type="Gene3D" id="2.150.10.10">
    <property type="entry name" value="Serralysin-like metalloprotease, C-terminal"/>
    <property type="match status" value="2"/>
</dbReference>
<organism evidence="4 5">
    <name type="scientific">Neptunomonas japonica JAMM 1380</name>
    <dbReference type="NCBI Taxonomy" id="1441457"/>
    <lineage>
        <taxon>Bacteria</taxon>
        <taxon>Pseudomonadati</taxon>
        <taxon>Pseudomonadota</taxon>
        <taxon>Gammaproteobacteria</taxon>
        <taxon>Oceanospirillales</taxon>
        <taxon>Oceanospirillaceae</taxon>
        <taxon>Neptunomonas</taxon>
    </lineage>
</organism>
<dbReference type="SMART" id="SM00327">
    <property type="entry name" value="VWA"/>
    <property type="match status" value="1"/>
</dbReference>
<dbReference type="InterPro" id="IPR019960">
    <property type="entry name" value="T1SS_VCA0849"/>
</dbReference>
<dbReference type="Gene3D" id="2.60.40.3440">
    <property type="match status" value="2"/>
</dbReference>
<dbReference type="Pfam" id="PF17892">
    <property type="entry name" value="Cadherin_5"/>
    <property type="match status" value="1"/>
</dbReference>
<dbReference type="NCBIfam" id="NF012211">
    <property type="entry name" value="tand_rpt_95"/>
    <property type="match status" value="2"/>
</dbReference>